<dbReference type="SUPFAM" id="SSF51735">
    <property type="entry name" value="NAD(P)-binding Rossmann-fold domains"/>
    <property type="match status" value="1"/>
</dbReference>
<dbReference type="EMBL" id="CP069044">
    <property type="protein sequence ID" value="QRD07164.1"/>
    <property type="molecule type" value="Genomic_DNA"/>
</dbReference>
<dbReference type="Pfam" id="PF13460">
    <property type="entry name" value="NAD_binding_10"/>
    <property type="match status" value="1"/>
</dbReference>
<dbReference type="PANTHER" id="PTHR47706:SF7">
    <property type="entry name" value="CIPA-LIKE, PUTATIVE (AFU_ORTHOLOGUE AFUA_1G01630)-RELATED"/>
    <property type="match status" value="1"/>
</dbReference>
<dbReference type="InterPro" id="IPR016040">
    <property type="entry name" value="NAD(P)-bd_dom"/>
</dbReference>
<dbReference type="CDD" id="cd05259">
    <property type="entry name" value="PCBER_SDR_a"/>
    <property type="match status" value="1"/>
</dbReference>
<accession>A0A7U2IC79</accession>
<feature type="domain" description="NAD(P)-binding" evidence="4">
    <location>
        <begin position="14"/>
        <end position="135"/>
    </location>
</feature>
<proteinExistence type="inferred from homology"/>
<gene>
    <name evidence="5" type="ORF">JI435_123700</name>
</gene>
<dbReference type="InterPro" id="IPR051609">
    <property type="entry name" value="NmrA/Isoflavone_reductase-like"/>
</dbReference>
<comment type="similarity">
    <text evidence="1">Belongs to the NmrA-type oxidoreductase family. Isoflavone reductase subfamily.</text>
</comment>
<dbReference type="Gene3D" id="3.90.25.10">
    <property type="entry name" value="UDP-galactose 4-epimerase, domain 1"/>
    <property type="match status" value="1"/>
</dbReference>
<evidence type="ECO:0000313" key="5">
    <source>
        <dbReference type="EMBL" id="QRD07164.1"/>
    </source>
</evidence>
<name>A0A7U2IC79_PHANO</name>
<dbReference type="KEGG" id="pno:SNOG_12370"/>
<evidence type="ECO:0000313" key="6">
    <source>
        <dbReference type="Proteomes" id="UP000663193"/>
    </source>
</evidence>
<evidence type="ECO:0000256" key="1">
    <source>
        <dbReference type="ARBA" id="ARBA00005725"/>
    </source>
</evidence>
<dbReference type="Gene3D" id="3.40.50.720">
    <property type="entry name" value="NAD(P)-binding Rossmann-like Domain"/>
    <property type="match status" value="1"/>
</dbReference>
<evidence type="ECO:0000259" key="4">
    <source>
        <dbReference type="Pfam" id="PF13460"/>
    </source>
</evidence>
<dbReference type="InterPro" id="IPR036291">
    <property type="entry name" value="NAD(P)-bd_dom_sf"/>
</dbReference>
<dbReference type="OMA" id="YEWSLAC"/>
<keyword evidence="3" id="KW-0560">Oxidoreductase</keyword>
<evidence type="ECO:0000256" key="3">
    <source>
        <dbReference type="ARBA" id="ARBA00023002"/>
    </source>
</evidence>
<organism evidence="5 6">
    <name type="scientific">Phaeosphaeria nodorum (strain SN15 / ATCC MYA-4574 / FGSC 10173)</name>
    <name type="common">Glume blotch fungus</name>
    <name type="synonym">Parastagonospora nodorum</name>
    <dbReference type="NCBI Taxonomy" id="321614"/>
    <lineage>
        <taxon>Eukaryota</taxon>
        <taxon>Fungi</taxon>
        <taxon>Dikarya</taxon>
        <taxon>Ascomycota</taxon>
        <taxon>Pezizomycotina</taxon>
        <taxon>Dothideomycetes</taxon>
        <taxon>Pleosporomycetidae</taxon>
        <taxon>Pleosporales</taxon>
        <taxon>Pleosporineae</taxon>
        <taxon>Phaeosphaeriaceae</taxon>
        <taxon>Parastagonospora</taxon>
    </lineage>
</organism>
<dbReference type="Proteomes" id="UP000663193">
    <property type="component" value="Chromosome 22"/>
</dbReference>
<keyword evidence="2" id="KW-0521">NADP</keyword>
<keyword evidence="6" id="KW-1185">Reference proteome</keyword>
<dbReference type="RefSeq" id="XP_001802592.1">
    <property type="nucleotide sequence ID" value="XM_001802540.1"/>
</dbReference>
<dbReference type="GO" id="GO:0016491">
    <property type="term" value="F:oxidoreductase activity"/>
    <property type="evidence" value="ECO:0007669"/>
    <property type="project" value="UniProtKB-KW"/>
</dbReference>
<dbReference type="OrthoDB" id="419598at2759"/>
<sequence length="329" mass="36357">MSTSQTIHNVALIGGTGSIGSHILKSLLSANKHTITVLTRTTSVETFPDSVSVKKVDYTSSASITSALTGQDFLIITLPGTAPPELHPRIVNAAAAAAGVKYIMPNYYGFALSDRPSAVPADPLLNFERYVDDVRAVSSQGVKFIALACGFWYEWSLGMGEQWYGFDIAKRRVTFYDNGEKKINTSTWKLCGDAVASILSGDVDKFANKTVYISSFLISQRDMLDSLHRVLGTADRDWQIAYQGVEERYQEGHGEFSEGNRLGFAKLMYARKFYPEGDGDFETGWGVDNERLGLEREELDEATGRTVRMVEDGFGVQTWIETGKPNRVQ</sequence>
<dbReference type="PANTHER" id="PTHR47706">
    <property type="entry name" value="NMRA-LIKE FAMILY PROTEIN"/>
    <property type="match status" value="1"/>
</dbReference>
<dbReference type="AlphaFoldDB" id="A0A7U2IC79"/>
<dbReference type="VEuPathDB" id="FungiDB:JI435_123700"/>
<evidence type="ECO:0000256" key="2">
    <source>
        <dbReference type="ARBA" id="ARBA00022857"/>
    </source>
</evidence>
<reference evidence="6" key="1">
    <citation type="journal article" date="2021" name="BMC Genomics">
        <title>Chromosome-level genome assembly and manually-curated proteome of model necrotroph Parastagonospora nodorum Sn15 reveals a genome-wide trove of candidate effector homologs, and redundancy of virulence-related functions within an accessory chromosome.</title>
        <authorList>
            <person name="Bertazzoni S."/>
            <person name="Jones D.A.B."/>
            <person name="Phan H.T."/>
            <person name="Tan K.-C."/>
            <person name="Hane J.K."/>
        </authorList>
    </citation>
    <scope>NUCLEOTIDE SEQUENCE [LARGE SCALE GENOMIC DNA]</scope>
    <source>
        <strain evidence="6">SN15 / ATCC MYA-4574 / FGSC 10173)</strain>
    </source>
</reference>
<protein>
    <recommendedName>
        <fullName evidence="4">NAD(P)-binding domain-containing protein</fullName>
    </recommendedName>
</protein>
<dbReference type="InterPro" id="IPR045312">
    <property type="entry name" value="PCBER-like"/>
</dbReference>